<feature type="signal peptide" evidence="1">
    <location>
        <begin position="1"/>
        <end position="30"/>
    </location>
</feature>
<name>A0A502G8K3_9PROT</name>
<dbReference type="PANTHER" id="PTHR30632">
    <property type="entry name" value="MOLYBDATE-BINDING PERIPLASMIC PROTEIN"/>
    <property type="match status" value="1"/>
</dbReference>
<accession>A0A502G8K3</accession>
<gene>
    <name evidence="2" type="ORF">EAH89_07585</name>
</gene>
<dbReference type="Pfam" id="PF13531">
    <property type="entry name" value="SBP_bac_11"/>
    <property type="match status" value="1"/>
</dbReference>
<dbReference type="GO" id="GO:0015689">
    <property type="term" value="P:molybdate ion transport"/>
    <property type="evidence" value="ECO:0007669"/>
    <property type="project" value="TreeGrafter"/>
</dbReference>
<dbReference type="PANTHER" id="PTHR30632:SF11">
    <property type="entry name" value="BLR4797 PROTEIN"/>
    <property type="match status" value="1"/>
</dbReference>
<dbReference type="GO" id="GO:0030973">
    <property type="term" value="F:molybdate ion binding"/>
    <property type="evidence" value="ECO:0007669"/>
    <property type="project" value="TreeGrafter"/>
</dbReference>
<dbReference type="InterPro" id="IPR050682">
    <property type="entry name" value="ModA/WtpA"/>
</dbReference>
<keyword evidence="1" id="KW-0732">Signal</keyword>
<evidence type="ECO:0000313" key="2">
    <source>
        <dbReference type="EMBL" id="TPG58467.1"/>
    </source>
</evidence>
<proteinExistence type="predicted"/>
<evidence type="ECO:0000256" key="1">
    <source>
        <dbReference type="SAM" id="SignalP"/>
    </source>
</evidence>
<comment type="caution">
    <text evidence="2">The sequence shown here is derived from an EMBL/GenBank/DDBJ whole genome shotgun (WGS) entry which is preliminary data.</text>
</comment>
<dbReference type="Gene3D" id="3.40.190.10">
    <property type="entry name" value="Periplasmic binding protein-like II"/>
    <property type="match status" value="2"/>
</dbReference>
<reference evidence="2 3" key="1">
    <citation type="journal article" date="2019" name="Environ. Microbiol.">
        <title>Species interactions and distinct microbial communities in high Arctic permafrost affected cryosols are associated with the CH4 and CO2 gas fluxes.</title>
        <authorList>
            <person name="Altshuler I."/>
            <person name="Hamel J."/>
            <person name="Turney S."/>
            <person name="Magnuson E."/>
            <person name="Levesque R."/>
            <person name="Greer C."/>
            <person name="Whyte L.G."/>
        </authorList>
    </citation>
    <scope>NUCLEOTIDE SEQUENCE [LARGE SCALE GENOMIC DNA]</scope>
    <source>
        <strain evidence="2 3">S9.3B</strain>
    </source>
</reference>
<dbReference type="AlphaFoldDB" id="A0A502G8K3"/>
<dbReference type="SUPFAM" id="SSF53850">
    <property type="entry name" value="Periplasmic binding protein-like II"/>
    <property type="match status" value="1"/>
</dbReference>
<dbReference type="RefSeq" id="WP_140882203.1">
    <property type="nucleotide sequence ID" value="NZ_RCZP01000005.1"/>
</dbReference>
<keyword evidence="3" id="KW-1185">Reference proteome</keyword>
<evidence type="ECO:0000313" key="3">
    <source>
        <dbReference type="Proteomes" id="UP000317078"/>
    </source>
</evidence>
<dbReference type="Proteomes" id="UP000317078">
    <property type="component" value="Unassembled WGS sequence"/>
</dbReference>
<feature type="chain" id="PRO_5021273784" evidence="1">
    <location>
        <begin position="31"/>
        <end position="265"/>
    </location>
</feature>
<dbReference type="EMBL" id="RCZP01000005">
    <property type="protein sequence ID" value="TPG58467.1"/>
    <property type="molecule type" value="Genomic_DNA"/>
</dbReference>
<dbReference type="OrthoDB" id="8216219at2"/>
<organism evidence="2 3">
    <name type="scientific">Muricoccus nepalensis</name>
    <dbReference type="NCBI Taxonomy" id="1854500"/>
    <lineage>
        <taxon>Bacteria</taxon>
        <taxon>Pseudomonadati</taxon>
        <taxon>Pseudomonadota</taxon>
        <taxon>Alphaproteobacteria</taxon>
        <taxon>Acetobacterales</taxon>
        <taxon>Roseomonadaceae</taxon>
        <taxon>Muricoccus</taxon>
    </lineage>
</organism>
<protein>
    <submittedName>
        <fullName evidence="2">ABC transporter substrate-binding protein</fullName>
    </submittedName>
</protein>
<sequence length="265" mass="27656">MRSLIPGGATRRAFLLGAAGLPLLARRAAAAELTVLSSGGLNAAYLALVPDFQRASGHTLTSVGASSMGAAPDAIPQRLARGEPADVLLLADGGLPPLEARGFIRPGSRVDIARSLIGLCVKEGAPKPDISSLDAFRQALLNASSIAYSASASGVYIENEMYRRLGIHDQVMPKSRRILSERVAAVVARGEAELGFQQVSEIVTVPGITYLGTIPEEVQLPTIFCAVVTAGSRQPEAAQALIRFLASPEAAPALRRTGLEPLSRG</sequence>